<dbReference type="Proteomes" id="UP001221519">
    <property type="component" value="Chromosome"/>
</dbReference>
<name>A0AAX3N5S0_9BACL</name>
<dbReference type="AlphaFoldDB" id="A0AAX3N5S0"/>
<protein>
    <submittedName>
        <fullName evidence="1">DUF2625 family protein</fullName>
    </submittedName>
</protein>
<reference evidence="1 4" key="1">
    <citation type="submission" date="2023-02" db="EMBL/GenBank/DDBJ databases">
        <title>Pathogen: clinical or host-associated sample.</title>
        <authorList>
            <person name="Hergert J."/>
            <person name="Casey R."/>
            <person name="Wagner J."/>
            <person name="Young E.L."/>
            <person name="Oakeson K.F."/>
        </authorList>
    </citation>
    <scope>NUCLEOTIDE SEQUENCE</scope>
    <source>
        <strain evidence="2 4">2022CK-00829</strain>
        <strain evidence="1">2022CK-00830</strain>
    </source>
</reference>
<evidence type="ECO:0000313" key="2">
    <source>
        <dbReference type="EMBL" id="WDI04949.1"/>
    </source>
</evidence>
<dbReference type="EMBL" id="CP118101">
    <property type="protein sequence ID" value="WDH85195.1"/>
    <property type="molecule type" value="Genomic_DNA"/>
</dbReference>
<dbReference type="RefSeq" id="WP_047913223.1">
    <property type="nucleotide sequence ID" value="NZ_CP118101.1"/>
</dbReference>
<evidence type="ECO:0000313" key="4">
    <source>
        <dbReference type="Proteomes" id="UP001221519"/>
    </source>
</evidence>
<dbReference type="Pfam" id="PF10946">
    <property type="entry name" value="DUF2625"/>
    <property type="match status" value="1"/>
</dbReference>
<accession>A0AAX3N5S0</accession>
<gene>
    <name evidence="1" type="ORF">PUW23_19465</name>
    <name evidence="2" type="ORF">PUW25_19320</name>
</gene>
<keyword evidence="4" id="KW-1185">Reference proteome</keyword>
<proteinExistence type="predicted"/>
<sequence length="217" mass="23975">MGYLTIGELLHTEDHAWEELENMLSQGKNKSVIIPAEHDTGADTLYRLQVSTKSYLGAVAYETAGILFDHGWITLLGAGGDGIYGSLPFWNGLLDREGVPALEGMLLVAYDAAGGFFSLNIGRFGNDGHIYYYAPDTLEWESTELAYSGFVSWLADGDLAQYYETFRWKGWQEESNGLQPGEVFTYYPPLWTEEGSGADSSKVKTSVIEAWNTVLGI</sequence>
<dbReference type="Proteomes" id="UP001220962">
    <property type="component" value="Chromosome"/>
</dbReference>
<organism evidence="1 3">
    <name type="scientific">Paenibacillus urinalis</name>
    <dbReference type="NCBI Taxonomy" id="521520"/>
    <lineage>
        <taxon>Bacteria</taxon>
        <taxon>Bacillati</taxon>
        <taxon>Bacillota</taxon>
        <taxon>Bacilli</taxon>
        <taxon>Bacillales</taxon>
        <taxon>Paenibacillaceae</taxon>
        <taxon>Paenibacillus</taxon>
    </lineage>
</organism>
<evidence type="ECO:0000313" key="3">
    <source>
        <dbReference type="Proteomes" id="UP001220962"/>
    </source>
</evidence>
<evidence type="ECO:0000313" key="1">
    <source>
        <dbReference type="EMBL" id="WDH85195.1"/>
    </source>
</evidence>
<dbReference type="EMBL" id="CP118108">
    <property type="protein sequence ID" value="WDI04949.1"/>
    <property type="molecule type" value="Genomic_DNA"/>
</dbReference>
<dbReference type="InterPro" id="IPR021239">
    <property type="entry name" value="DUF2625"/>
</dbReference>